<proteinExistence type="predicted"/>
<gene>
    <name evidence="1" type="ORF">AJ79_02852</name>
</gene>
<organism evidence="1 2">
    <name type="scientific">Helicocarpus griseus UAMH5409</name>
    <dbReference type="NCBI Taxonomy" id="1447875"/>
    <lineage>
        <taxon>Eukaryota</taxon>
        <taxon>Fungi</taxon>
        <taxon>Dikarya</taxon>
        <taxon>Ascomycota</taxon>
        <taxon>Pezizomycotina</taxon>
        <taxon>Eurotiomycetes</taxon>
        <taxon>Eurotiomycetidae</taxon>
        <taxon>Onygenales</taxon>
        <taxon>Ajellomycetaceae</taxon>
        <taxon>Helicocarpus</taxon>
    </lineage>
</organism>
<keyword evidence="2" id="KW-1185">Reference proteome</keyword>
<dbReference type="Proteomes" id="UP000223968">
    <property type="component" value="Unassembled WGS sequence"/>
</dbReference>
<evidence type="ECO:0000313" key="2">
    <source>
        <dbReference type="Proteomes" id="UP000223968"/>
    </source>
</evidence>
<protein>
    <submittedName>
        <fullName evidence="1">Uncharacterized protein</fullName>
    </submittedName>
</protein>
<reference evidence="1 2" key="1">
    <citation type="submission" date="2017-10" db="EMBL/GenBank/DDBJ databases">
        <title>Comparative genomics in systemic dimorphic fungi from Ajellomycetaceae.</title>
        <authorList>
            <person name="Munoz J.F."/>
            <person name="Mcewen J.G."/>
            <person name="Clay O.K."/>
            <person name="Cuomo C.A."/>
        </authorList>
    </citation>
    <scope>NUCLEOTIDE SEQUENCE [LARGE SCALE GENOMIC DNA]</scope>
    <source>
        <strain evidence="1 2">UAMH5409</strain>
    </source>
</reference>
<dbReference type="OrthoDB" id="4185642at2759"/>
<sequence>MEFTDINISEVVFKEQLADRKFSMIFLVVLRGKTCVMVHHGQGTQDPLIDPVDLETNIYKCESNAYRRFKETGICEKGITPEFYGTPNSVYPI</sequence>
<accession>A0A2B7XZN9</accession>
<dbReference type="EMBL" id="PDNB01000032">
    <property type="protein sequence ID" value="PGH14686.1"/>
    <property type="molecule type" value="Genomic_DNA"/>
</dbReference>
<dbReference type="AlphaFoldDB" id="A0A2B7XZN9"/>
<comment type="caution">
    <text evidence="1">The sequence shown here is derived from an EMBL/GenBank/DDBJ whole genome shotgun (WGS) entry which is preliminary data.</text>
</comment>
<dbReference type="STRING" id="1447875.A0A2B7XZN9"/>
<name>A0A2B7XZN9_9EURO</name>
<evidence type="ECO:0000313" key="1">
    <source>
        <dbReference type="EMBL" id="PGH14686.1"/>
    </source>
</evidence>